<dbReference type="AlphaFoldDB" id="A0A2G9UDZ7"/>
<evidence type="ECO:0000313" key="3">
    <source>
        <dbReference type="Proteomes" id="UP000230423"/>
    </source>
</evidence>
<organism evidence="2 3">
    <name type="scientific">Teladorsagia circumcincta</name>
    <name type="common">Brown stomach worm</name>
    <name type="synonym">Ostertagia circumcincta</name>
    <dbReference type="NCBI Taxonomy" id="45464"/>
    <lineage>
        <taxon>Eukaryota</taxon>
        <taxon>Metazoa</taxon>
        <taxon>Ecdysozoa</taxon>
        <taxon>Nematoda</taxon>
        <taxon>Chromadorea</taxon>
        <taxon>Rhabditida</taxon>
        <taxon>Rhabditina</taxon>
        <taxon>Rhabditomorpha</taxon>
        <taxon>Strongyloidea</taxon>
        <taxon>Trichostrongylidae</taxon>
        <taxon>Teladorsagia</taxon>
    </lineage>
</organism>
<keyword evidence="3" id="KW-1185">Reference proteome</keyword>
<dbReference type="Proteomes" id="UP000230423">
    <property type="component" value="Unassembled WGS sequence"/>
</dbReference>
<accession>A0A2G9UDZ7</accession>
<evidence type="ECO:0000256" key="1">
    <source>
        <dbReference type="SAM" id="MobiDB-lite"/>
    </source>
</evidence>
<feature type="region of interest" description="Disordered" evidence="1">
    <location>
        <begin position="1"/>
        <end position="63"/>
    </location>
</feature>
<gene>
    <name evidence="2" type="ORF">TELCIR_09751</name>
</gene>
<dbReference type="EMBL" id="KZ347090">
    <property type="protein sequence ID" value="PIO68459.1"/>
    <property type="molecule type" value="Genomic_DNA"/>
</dbReference>
<sequence>MERISADVSTVVGIAETQNDSKKDVPTMSQEKNEASQQKFIAKDCEQSNSSQSEENLDGLSKYDENQQQIRVDTLLFADGSRETKECVTYLF</sequence>
<feature type="compositionally biased region" description="Polar residues" evidence="1">
    <location>
        <begin position="27"/>
        <end position="39"/>
    </location>
</feature>
<name>A0A2G9UDZ7_TELCI</name>
<evidence type="ECO:0000313" key="2">
    <source>
        <dbReference type="EMBL" id="PIO68459.1"/>
    </source>
</evidence>
<proteinExistence type="predicted"/>
<reference evidence="2 3" key="1">
    <citation type="submission" date="2015-09" db="EMBL/GenBank/DDBJ databases">
        <title>Draft genome of the parasitic nematode Teladorsagia circumcincta isolate WARC Sus (inbred).</title>
        <authorList>
            <person name="Mitreva M."/>
        </authorList>
    </citation>
    <scope>NUCLEOTIDE SEQUENCE [LARGE SCALE GENOMIC DNA]</scope>
    <source>
        <strain evidence="2 3">S</strain>
    </source>
</reference>
<protein>
    <submittedName>
        <fullName evidence="2">Uncharacterized protein</fullName>
    </submittedName>
</protein>